<dbReference type="Pfam" id="PF03323">
    <property type="entry name" value="GerA"/>
    <property type="match status" value="1"/>
</dbReference>
<gene>
    <name evidence="4" type="ORF">GND95_06760</name>
</gene>
<dbReference type="InterPro" id="IPR004995">
    <property type="entry name" value="Spore_Ger"/>
</dbReference>
<keyword evidence="3" id="KW-1133">Transmembrane helix</keyword>
<keyword evidence="3" id="KW-0812">Transmembrane</keyword>
<dbReference type="PANTHER" id="PTHR22550:SF5">
    <property type="entry name" value="LEUCINE ZIPPER PROTEIN 4"/>
    <property type="match status" value="1"/>
</dbReference>
<proteinExistence type="inferred from homology"/>
<dbReference type="PIRSF" id="PIRSF005690">
    <property type="entry name" value="GerBA"/>
    <property type="match status" value="1"/>
</dbReference>
<evidence type="ECO:0000313" key="4">
    <source>
        <dbReference type="EMBL" id="KAE9635006.1"/>
    </source>
</evidence>
<dbReference type="Proteomes" id="UP000483018">
    <property type="component" value="Unassembled WGS sequence"/>
</dbReference>
<feature type="transmembrane region" description="Helical" evidence="3">
    <location>
        <begin position="313"/>
        <end position="333"/>
    </location>
</feature>
<keyword evidence="5" id="KW-1185">Reference proteome</keyword>
<protein>
    <submittedName>
        <fullName evidence="4">Spore germination protein</fullName>
    </submittedName>
</protein>
<dbReference type="GO" id="GO:0016020">
    <property type="term" value="C:membrane"/>
    <property type="evidence" value="ECO:0007669"/>
    <property type="project" value="InterPro"/>
</dbReference>
<dbReference type="RefSeq" id="WP_158740092.1">
    <property type="nucleotide sequence ID" value="NZ_WSLF01000004.1"/>
</dbReference>
<dbReference type="PANTHER" id="PTHR22550">
    <property type="entry name" value="SPORE GERMINATION PROTEIN"/>
    <property type="match status" value="1"/>
</dbReference>
<dbReference type="OrthoDB" id="9772630at2"/>
<dbReference type="GO" id="GO:0009847">
    <property type="term" value="P:spore germination"/>
    <property type="evidence" value="ECO:0007669"/>
    <property type="project" value="InterPro"/>
</dbReference>
<feature type="transmembrane region" description="Helical" evidence="3">
    <location>
        <begin position="369"/>
        <end position="391"/>
    </location>
</feature>
<keyword evidence="2 3" id="KW-0472">Membrane</keyword>
<evidence type="ECO:0000256" key="3">
    <source>
        <dbReference type="SAM" id="Phobius"/>
    </source>
</evidence>
<accession>A0A7C8HF53</accession>
<dbReference type="EMBL" id="WSLF01000004">
    <property type="protein sequence ID" value="KAE9635006.1"/>
    <property type="molecule type" value="Genomic_DNA"/>
</dbReference>
<sequence length="465" mass="52107">MVNNLNSIQSILQKNADFKIRDIQTKSGIIHVLFIETISDYDMINKFIIEPLLEQKDQVLNLEQIEKDVITLGVLERITRVEEAVSQIISGNTVLVFDDFKDMLYCDTKKATSRAVEIPPTESVIKGPREGLTEDLSTNISLIRKRLTNKDLKCELILLGKETATKVMILYLEGSAPKKLVNHVRKTLKNIDVNFVQQSNYIVEQLQDKPSVFDTVGYTEKPDVFAARLSEGRVGIFVDGDPFGITVPHFFIENFQTPNDYNVNIYFANYVRMIRWVGFIIAILLPPIYIALTTHHISLIPPSFLFRLTIARAAIPFPIFIEILLMMFFFQLLREAGVRLPQSIGQAISIVGALILGDTAVQSGLASTVAVLLVALTSLSAFLVPNIFGAIAIWTDILILFSTLLGLPGFFVGFLIFLSHLASLTSCGYPYLYPIGTVNIFKLKDKILRSNLKDISHSFIDEDDA</sequence>
<dbReference type="InterPro" id="IPR050768">
    <property type="entry name" value="UPF0353/GerABKA_families"/>
</dbReference>
<comment type="similarity">
    <text evidence="1">Belongs to the GerABKA family.</text>
</comment>
<feature type="transmembrane region" description="Helical" evidence="3">
    <location>
        <begin position="273"/>
        <end position="292"/>
    </location>
</feature>
<evidence type="ECO:0000256" key="1">
    <source>
        <dbReference type="ARBA" id="ARBA00005278"/>
    </source>
</evidence>
<reference evidence="4 5" key="1">
    <citation type="submission" date="2019-12" db="EMBL/GenBank/DDBJ databases">
        <title>Defluviitalea raffinosedens, isolated from a biogas fermenter, genome sequencing and characterization.</title>
        <authorList>
            <person name="Rettenmaier R."/>
            <person name="Schneider M."/>
            <person name="Neuhaus K."/>
            <person name="Liebl W."/>
            <person name="Zverlov V."/>
        </authorList>
    </citation>
    <scope>NUCLEOTIDE SEQUENCE [LARGE SCALE GENOMIC DNA]</scope>
    <source>
        <strain evidence="4 5">249c-K6</strain>
    </source>
</reference>
<name>A0A7C8HF53_9FIRM</name>
<evidence type="ECO:0000256" key="2">
    <source>
        <dbReference type="ARBA" id="ARBA00023136"/>
    </source>
</evidence>
<comment type="caution">
    <text evidence="4">The sequence shown here is derived from an EMBL/GenBank/DDBJ whole genome shotgun (WGS) entry which is preliminary data.</text>
</comment>
<dbReference type="AlphaFoldDB" id="A0A7C8HF53"/>
<evidence type="ECO:0000313" key="5">
    <source>
        <dbReference type="Proteomes" id="UP000483018"/>
    </source>
</evidence>
<organism evidence="4 5">
    <name type="scientific">Defluviitalea raffinosedens</name>
    <dbReference type="NCBI Taxonomy" id="1450156"/>
    <lineage>
        <taxon>Bacteria</taxon>
        <taxon>Bacillati</taxon>
        <taxon>Bacillota</taxon>
        <taxon>Clostridia</taxon>
        <taxon>Lachnospirales</taxon>
        <taxon>Defluviitaleaceae</taxon>
        <taxon>Defluviitalea</taxon>
    </lineage>
</organism>
<feature type="transmembrane region" description="Helical" evidence="3">
    <location>
        <begin position="397"/>
        <end position="418"/>
    </location>
</feature>